<comment type="caution">
    <text evidence="2">The sequence shown here is derived from an EMBL/GenBank/DDBJ whole genome shotgun (WGS) entry which is preliminary data.</text>
</comment>
<keyword evidence="3" id="KW-1185">Reference proteome</keyword>
<proteinExistence type="predicted"/>
<name>A0ABQ5V576_9PROT</name>
<sequence length="180" mass="20415">MTLEIVYYVSQILAVVGVIGSLLFVGLQMRQANMLARNEVSDRISNAFSDKVEMILSDPELSHIFAHAMNGQSDFSVEEFTRLSLFGPILVNLVRSAMSAKAQRLFEPVAEETAFQTICWFLSKPAFSKVWRLQERLGAHNPAIFEFIRPEFDKRYPELAGTLRLEPLLEQDEETEVSDA</sequence>
<dbReference type="EMBL" id="BSNJ01000005">
    <property type="protein sequence ID" value="GLQ21741.1"/>
    <property type="molecule type" value="Genomic_DNA"/>
</dbReference>
<feature type="transmembrane region" description="Helical" evidence="1">
    <location>
        <begin position="6"/>
        <end position="27"/>
    </location>
</feature>
<evidence type="ECO:0000313" key="3">
    <source>
        <dbReference type="Proteomes" id="UP001161390"/>
    </source>
</evidence>
<keyword evidence="1" id="KW-1133">Transmembrane helix</keyword>
<accession>A0ABQ5V576</accession>
<protein>
    <recommendedName>
        <fullName evidence="4">DUF4760 domain-containing protein</fullName>
    </recommendedName>
</protein>
<keyword evidence="1" id="KW-0812">Transmembrane</keyword>
<reference evidence="2" key="2">
    <citation type="submission" date="2023-01" db="EMBL/GenBank/DDBJ databases">
        <title>Draft genome sequence of Algimonas porphyrae strain NBRC 108216.</title>
        <authorList>
            <person name="Sun Q."/>
            <person name="Mori K."/>
        </authorList>
    </citation>
    <scope>NUCLEOTIDE SEQUENCE</scope>
    <source>
        <strain evidence="2">NBRC 108216</strain>
    </source>
</reference>
<gene>
    <name evidence="2" type="ORF">GCM10007854_26960</name>
</gene>
<dbReference type="Proteomes" id="UP001161390">
    <property type="component" value="Unassembled WGS sequence"/>
</dbReference>
<evidence type="ECO:0000313" key="2">
    <source>
        <dbReference type="EMBL" id="GLQ21741.1"/>
    </source>
</evidence>
<keyword evidence="1" id="KW-0472">Membrane</keyword>
<evidence type="ECO:0000256" key="1">
    <source>
        <dbReference type="SAM" id="Phobius"/>
    </source>
</evidence>
<reference evidence="2" key="1">
    <citation type="journal article" date="2014" name="Int. J. Syst. Evol. Microbiol.">
        <title>Complete genome of a new Firmicutes species belonging to the dominant human colonic microbiota ('Ruminococcus bicirculans') reveals two chromosomes and a selective capacity to utilize plant glucans.</title>
        <authorList>
            <consortium name="NISC Comparative Sequencing Program"/>
            <person name="Wegmann U."/>
            <person name="Louis P."/>
            <person name="Goesmann A."/>
            <person name="Henrissat B."/>
            <person name="Duncan S.H."/>
            <person name="Flint H.J."/>
        </authorList>
    </citation>
    <scope>NUCLEOTIDE SEQUENCE</scope>
    <source>
        <strain evidence="2">NBRC 108216</strain>
    </source>
</reference>
<evidence type="ECO:0008006" key="4">
    <source>
        <dbReference type="Google" id="ProtNLM"/>
    </source>
</evidence>
<organism evidence="2 3">
    <name type="scientific">Algimonas porphyrae</name>
    <dbReference type="NCBI Taxonomy" id="1128113"/>
    <lineage>
        <taxon>Bacteria</taxon>
        <taxon>Pseudomonadati</taxon>
        <taxon>Pseudomonadota</taxon>
        <taxon>Alphaproteobacteria</taxon>
        <taxon>Maricaulales</taxon>
        <taxon>Robiginitomaculaceae</taxon>
        <taxon>Algimonas</taxon>
    </lineage>
</organism>
<dbReference type="RefSeq" id="WP_284373599.1">
    <property type="nucleotide sequence ID" value="NZ_BSNJ01000005.1"/>
</dbReference>